<accession>A0A226CX70</accession>
<feature type="region of interest" description="Disordered" evidence="6">
    <location>
        <begin position="93"/>
        <end position="120"/>
    </location>
</feature>
<evidence type="ECO:0000259" key="7">
    <source>
        <dbReference type="PROSITE" id="PS50157"/>
    </source>
</evidence>
<evidence type="ECO:0000313" key="9">
    <source>
        <dbReference type="Proteomes" id="UP000198287"/>
    </source>
</evidence>
<feature type="region of interest" description="Disordered" evidence="6">
    <location>
        <begin position="278"/>
        <end position="308"/>
    </location>
</feature>
<dbReference type="SUPFAM" id="SSF57667">
    <property type="entry name" value="beta-beta-alpha zinc fingers"/>
    <property type="match status" value="4"/>
</dbReference>
<feature type="domain" description="C2H2-type" evidence="7">
    <location>
        <begin position="674"/>
        <end position="702"/>
    </location>
</feature>
<dbReference type="FunFam" id="3.30.160.60:FF:000446">
    <property type="entry name" value="Zinc finger protein"/>
    <property type="match status" value="1"/>
</dbReference>
<dbReference type="Pfam" id="PF12874">
    <property type="entry name" value="zf-met"/>
    <property type="match status" value="1"/>
</dbReference>
<dbReference type="SMART" id="SM00355">
    <property type="entry name" value="ZnF_C2H2"/>
    <property type="match status" value="13"/>
</dbReference>
<dbReference type="EMBL" id="LNIX01000055">
    <property type="protein sequence ID" value="OXA37553.1"/>
    <property type="molecule type" value="Genomic_DNA"/>
</dbReference>
<evidence type="ECO:0000256" key="4">
    <source>
        <dbReference type="ARBA" id="ARBA00022833"/>
    </source>
</evidence>
<feature type="compositionally biased region" description="Acidic residues" evidence="6">
    <location>
        <begin position="134"/>
        <end position="153"/>
    </location>
</feature>
<feature type="compositionally biased region" description="Basic and acidic residues" evidence="6">
    <location>
        <begin position="205"/>
        <end position="217"/>
    </location>
</feature>
<protein>
    <submittedName>
        <fullName evidence="8">Zinc finger protein 26</fullName>
    </submittedName>
</protein>
<dbReference type="InterPro" id="IPR013087">
    <property type="entry name" value="Znf_C2H2_type"/>
</dbReference>
<feature type="compositionally biased region" description="Basic and acidic residues" evidence="6">
    <location>
        <begin position="93"/>
        <end position="103"/>
    </location>
</feature>
<name>A0A226CX70_FOLCA</name>
<keyword evidence="9" id="KW-1185">Reference proteome</keyword>
<dbReference type="GO" id="GO:0005634">
    <property type="term" value="C:nucleus"/>
    <property type="evidence" value="ECO:0007669"/>
    <property type="project" value="UniProtKB-ARBA"/>
</dbReference>
<feature type="compositionally biased region" description="Basic and acidic residues" evidence="6">
    <location>
        <begin position="234"/>
        <end position="245"/>
    </location>
</feature>
<keyword evidence="1" id="KW-0479">Metal-binding</keyword>
<evidence type="ECO:0000256" key="5">
    <source>
        <dbReference type="PROSITE-ProRule" id="PRU00042"/>
    </source>
</evidence>
<gene>
    <name evidence="8" type="ORF">Fcan01_27637</name>
</gene>
<dbReference type="AlphaFoldDB" id="A0A226CX70"/>
<organism evidence="8 9">
    <name type="scientific">Folsomia candida</name>
    <name type="common">Springtail</name>
    <dbReference type="NCBI Taxonomy" id="158441"/>
    <lineage>
        <taxon>Eukaryota</taxon>
        <taxon>Metazoa</taxon>
        <taxon>Ecdysozoa</taxon>
        <taxon>Arthropoda</taxon>
        <taxon>Hexapoda</taxon>
        <taxon>Collembola</taxon>
        <taxon>Entomobryomorpha</taxon>
        <taxon>Isotomoidea</taxon>
        <taxon>Isotomidae</taxon>
        <taxon>Proisotominae</taxon>
        <taxon>Folsomia</taxon>
    </lineage>
</organism>
<keyword evidence="3 5" id="KW-0863">Zinc-finger</keyword>
<feature type="domain" description="C2H2-type" evidence="7">
    <location>
        <begin position="587"/>
        <end position="617"/>
    </location>
</feature>
<evidence type="ECO:0000256" key="3">
    <source>
        <dbReference type="ARBA" id="ARBA00022771"/>
    </source>
</evidence>
<evidence type="ECO:0000256" key="6">
    <source>
        <dbReference type="SAM" id="MobiDB-lite"/>
    </source>
</evidence>
<dbReference type="OrthoDB" id="6077919at2759"/>
<keyword evidence="2" id="KW-0677">Repeat</keyword>
<feature type="compositionally biased region" description="Basic and acidic residues" evidence="6">
    <location>
        <begin position="172"/>
        <end position="183"/>
    </location>
</feature>
<evidence type="ECO:0000313" key="8">
    <source>
        <dbReference type="EMBL" id="OXA37553.1"/>
    </source>
</evidence>
<feature type="domain" description="C2H2-type" evidence="7">
    <location>
        <begin position="618"/>
        <end position="645"/>
    </location>
</feature>
<dbReference type="Pfam" id="PF13912">
    <property type="entry name" value="zf-C2H2_6"/>
    <property type="match status" value="1"/>
</dbReference>
<dbReference type="GO" id="GO:0008270">
    <property type="term" value="F:zinc ion binding"/>
    <property type="evidence" value="ECO:0007669"/>
    <property type="project" value="UniProtKB-KW"/>
</dbReference>
<proteinExistence type="predicted"/>
<dbReference type="Gene3D" id="3.30.160.60">
    <property type="entry name" value="Classic Zinc Finger"/>
    <property type="match status" value="7"/>
</dbReference>
<dbReference type="PANTHER" id="PTHR24379">
    <property type="entry name" value="KRAB AND ZINC FINGER DOMAIN-CONTAINING"/>
    <property type="match status" value="1"/>
</dbReference>
<evidence type="ECO:0000256" key="2">
    <source>
        <dbReference type="ARBA" id="ARBA00022737"/>
    </source>
</evidence>
<sequence length="707" mass="79786">MDNFQNRVNCYTCGVSDEPIVSLKVEYSDQICELLRKSDIFLQNSQINEQISTWDNCDHCLQLISELSLLISKQAEIVEQIKDRIATEAKKKVENVSEAPEIKLEEEEEEEEGYKSETEFEPSEFFCKIEVDPDAEESISQDNEEEDDEDEDTFTIQTFDPPTPNGATTSLEESKSHDDKNQEDSTLNSQIFDPPPPKRLATRLEGSKRTHDEEKDTFVIQTFKPPPPKRAKTTRLEESKRPDKEGKDTFTLLIVDPPLLTLTEKATKSEEAAFTLEVFDPASGPPTIPQPKVKKPRPPRKSPLPPPLPCPTCNKLFRGSNATTQLRLHVDHVHGKPKIIMCPYCTNIIGFVQERSWLDHLLTQHETLTPEKPLSCPICPKTFAISQLHEHHVANHAKFDGKYPLFCQRCDKRFQTQDQLDLHRTKSCPLLETKEAKVFPCSLCNTKFPSRARVAIHQRSKHPELLTWKCATCGSLHLSETHLATHSLLHGNADSYDCLVCTRGFFKSKDDLSLHLTTSHTGEETIPCGVSGCPALFPNVPNKLQHMGSAHNEAVFPCSSCPEKFVTLSARIAHVERAHKDGGAQSFPCEWDACGKVFTTQAALGRHVSHVHKGTSQRTCETCGKQLSSLESYRYHVKTHSGVKDFICEICGRAFMVQNNLTNHMVSHAEERPFKCEECGKAFGKRYILNDHVKKTHRGGRVAKKKL</sequence>
<dbReference type="Pfam" id="PF00096">
    <property type="entry name" value="zf-C2H2"/>
    <property type="match status" value="1"/>
</dbReference>
<evidence type="ECO:0000256" key="1">
    <source>
        <dbReference type="ARBA" id="ARBA00022723"/>
    </source>
</evidence>
<dbReference type="Proteomes" id="UP000198287">
    <property type="component" value="Unassembled WGS sequence"/>
</dbReference>
<comment type="caution">
    <text evidence="8">The sequence shown here is derived from an EMBL/GenBank/DDBJ whole genome shotgun (WGS) entry which is preliminary data.</text>
</comment>
<feature type="region of interest" description="Disordered" evidence="6">
    <location>
        <begin position="134"/>
        <end position="245"/>
    </location>
</feature>
<feature type="domain" description="C2H2-type" evidence="7">
    <location>
        <begin position="439"/>
        <end position="462"/>
    </location>
</feature>
<dbReference type="PANTHER" id="PTHR24379:SF121">
    <property type="entry name" value="C2H2-TYPE DOMAIN-CONTAINING PROTEIN"/>
    <property type="match status" value="1"/>
</dbReference>
<keyword evidence="4" id="KW-0862">Zinc</keyword>
<dbReference type="InterPro" id="IPR036236">
    <property type="entry name" value="Znf_C2H2_sf"/>
</dbReference>
<reference evidence="8 9" key="1">
    <citation type="submission" date="2015-12" db="EMBL/GenBank/DDBJ databases">
        <title>The genome of Folsomia candida.</title>
        <authorList>
            <person name="Faddeeva A."/>
            <person name="Derks M.F."/>
            <person name="Anvar Y."/>
            <person name="Smit S."/>
            <person name="Van Straalen N."/>
            <person name="Roelofs D."/>
        </authorList>
    </citation>
    <scope>NUCLEOTIDE SEQUENCE [LARGE SCALE GENOMIC DNA]</scope>
    <source>
        <strain evidence="8 9">VU population</strain>
        <tissue evidence="8">Whole body</tissue>
    </source>
</reference>
<dbReference type="PROSITE" id="PS50157">
    <property type="entry name" value="ZINC_FINGER_C2H2_2"/>
    <property type="match status" value="5"/>
</dbReference>
<feature type="domain" description="C2H2-type" evidence="7">
    <location>
        <begin position="646"/>
        <end position="673"/>
    </location>
</feature>
<dbReference type="PROSITE" id="PS00028">
    <property type="entry name" value="ZINC_FINGER_C2H2_1"/>
    <property type="match status" value="5"/>
</dbReference>